<dbReference type="InterPro" id="IPR056546">
    <property type="entry name" value="MreB_MamK-like"/>
</dbReference>
<dbReference type="EMBL" id="CZBX01000007">
    <property type="protein sequence ID" value="CUQ88153.1"/>
    <property type="molecule type" value="Genomic_DNA"/>
</dbReference>
<dbReference type="GeneID" id="303258771"/>
<feature type="binding site" evidence="6">
    <location>
        <begin position="155"/>
        <end position="157"/>
    </location>
    <ligand>
        <name>ATP</name>
        <dbReference type="ChEBI" id="CHEBI:30616"/>
    </ligand>
</feature>
<keyword evidence="2 6" id="KW-0547">Nucleotide-binding</keyword>
<dbReference type="GO" id="GO:0005737">
    <property type="term" value="C:cytoplasm"/>
    <property type="evidence" value="ECO:0007669"/>
    <property type="project" value="UniProtKB-SubCell"/>
</dbReference>
<dbReference type="Proteomes" id="UP000078383">
    <property type="component" value="Unassembled WGS sequence"/>
</dbReference>
<dbReference type="SUPFAM" id="SSF53067">
    <property type="entry name" value="Actin-like ATPase domain"/>
    <property type="match status" value="2"/>
</dbReference>
<comment type="similarity">
    <text evidence="5 6">Belongs to the FtsA/MreB family.</text>
</comment>
<dbReference type="Gene3D" id="3.30.420.40">
    <property type="match status" value="3"/>
</dbReference>
<proteinExistence type="inferred from homology"/>
<protein>
    <recommendedName>
        <fullName evidence="6">Cell shape-determining protein MreB</fullName>
    </recommendedName>
</protein>
<evidence type="ECO:0000256" key="2">
    <source>
        <dbReference type="ARBA" id="ARBA00022741"/>
    </source>
</evidence>
<dbReference type="GO" id="GO:0000902">
    <property type="term" value="P:cell morphogenesis"/>
    <property type="evidence" value="ECO:0007669"/>
    <property type="project" value="InterPro"/>
</dbReference>
<comment type="function">
    <text evidence="6">Forms membrane-associated dynamic filaments that are essential for cell shape determination. Acts by regulating cell wall synthesis and cell elongation, and thus cell shape. A feedback loop between cell geometry and MreB localization may maintain elongated cell shape by targeting cell wall growth to regions of negative cell wall curvature.</text>
</comment>
<accession>A0A174ZL29</accession>
<keyword evidence="1 6" id="KW-0963">Cytoplasm</keyword>
<keyword evidence="3 6" id="KW-0067">ATP-binding</keyword>
<dbReference type="PRINTS" id="PR01652">
    <property type="entry name" value="SHAPEPROTEIN"/>
</dbReference>
<organism evidence="7 8">
    <name type="scientific">[Ruminococcus] torques</name>
    <dbReference type="NCBI Taxonomy" id="33039"/>
    <lineage>
        <taxon>Bacteria</taxon>
        <taxon>Bacillati</taxon>
        <taxon>Bacillota</taxon>
        <taxon>Clostridia</taxon>
        <taxon>Lachnospirales</taxon>
        <taxon>Lachnospiraceae</taxon>
        <taxon>Mediterraneibacter</taxon>
    </lineage>
</organism>
<comment type="subcellular location">
    <subcellularLocation>
        <location evidence="6">Cytoplasm</location>
    </subcellularLocation>
    <text evidence="6">Membrane-associated.</text>
</comment>
<reference evidence="7 8" key="1">
    <citation type="submission" date="2015-09" db="EMBL/GenBank/DDBJ databases">
        <authorList>
            <consortium name="Pathogen Informatics"/>
        </authorList>
    </citation>
    <scope>NUCLEOTIDE SEQUENCE [LARGE SCALE GENOMIC DNA]</scope>
    <source>
        <strain evidence="7 8">2789STDY5834889</strain>
    </source>
</reference>
<comment type="subunit">
    <text evidence="6">Forms polymers.</text>
</comment>
<dbReference type="Pfam" id="PF06723">
    <property type="entry name" value="MreB_Mbl"/>
    <property type="match status" value="1"/>
</dbReference>
<evidence type="ECO:0000313" key="8">
    <source>
        <dbReference type="Proteomes" id="UP000078383"/>
    </source>
</evidence>
<sequence length="341" mass="38271">MARNVYGLDLGTYDIKIFDKKKDRIWHAKNVIAMKDKKYIFSVGDDAYEMYEKAPGNIQIIFPMKNGVIARFDDMQYLLGDLLKEERPFIRGAEYVIAVPTDVTEVEKKAFYDLVLHSEAKAKSVRIVERGLADGLGLGIDVLEEPGAFIANLGGGTTELSVLSYGGIVMNRLLKIGGEQLDSAIANLVRHSKDFIIGRPTAERLRKEFGVFDQSTGSTLTVYGRDMMRGGPSHIDIPISLVRAAIKEPLRECVQAIHSMLDRTPPDVRRNINKNGIYITGGLANLRGISTYLEESIGLPVHMKTDPELCAVKGLQRIILNKTLYRKLSYSMLDEDYRWLR</sequence>
<dbReference type="PANTHER" id="PTHR42749:SF1">
    <property type="entry name" value="CELL SHAPE-DETERMINING PROTEIN MREB"/>
    <property type="match status" value="1"/>
</dbReference>
<keyword evidence="4 6" id="KW-0133">Cell shape</keyword>
<dbReference type="PANTHER" id="PTHR42749">
    <property type="entry name" value="CELL SHAPE-DETERMINING PROTEIN MREB"/>
    <property type="match status" value="1"/>
</dbReference>
<evidence type="ECO:0000313" key="7">
    <source>
        <dbReference type="EMBL" id="CUQ88153.1"/>
    </source>
</evidence>
<dbReference type="GO" id="GO:0005524">
    <property type="term" value="F:ATP binding"/>
    <property type="evidence" value="ECO:0007669"/>
    <property type="project" value="UniProtKB-KW"/>
</dbReference>
<evidence type="ECO:0000256" key="3">
    <source>
        <dbReference type="ARBA" id="ARBA00022840"/>
    </source>
</evidence>
<gene>
    <name evidence="7" type="primary">mreB_2</name>
    <name evidence="6" type="synonym">mreB</name>
    <name evidence="7" type="ORF">ERS852502_01714</name>
</gene>
<dbReference type="AlphaFoldDB" id="A0A174ZL29"/>
<evidence type="ECO:0000256" key="4">
    <source>
        <dbReference type="ARBA" id="ARBA00022960"/>
    </source>
</evidence>
<evidence type="ECO:0000256" key="5">
    <source>
        <dbReference type="ARBA" id="ARBA00023458"/>
    </source>
</evidence>
<dbReference type="InterPro" id="IPR004753">
    <property type="entry name" value="MreB"/>
</dbReference>
<dbReference type="HAMAP" id="MF_02207">
    <property type="entry name" value="MreB"/>
    <property type="match status" value="1"/>
</dbReference>
<dbReference type="GO" id="GO:0008360">
    <property type="term" value="P:regulation of cell shape"/>
    <property type="evidence" value="ECO:0007669"/>
    <property type="project" value="UniProtKB-UniRule"/>
</dbReference>
<dbReference type="InterPro" id="IPR043129">
    <property type="entry name" value="ATPase_NBD"/>
</dbReference>
<dbReference type="RefSeq" id="WP_055172529.1">
    <property type="nucleotide sequence ID" value="NZ_CZBX01000007.1"/>
</dbReference>
<comment type="caution">
    <text evidence="6">Lacks conserved residue(s) required for the propagation of feature annotation.</text>
</comment>
<name>A0A174ZL29_9FIRM</name>
<dbReference type="OrthoDB" id="9768127at2"/>
<evidence type="ECO:0000256" key="1">
    <source>
        <dbReference type="ARBA" id="ARBA00022490"/>
    </source>
</evidence>
<evidence type="ECO:0000256" key="6">
    <source>
        <dbReference type="HAMAP-Rule" id="MF_02207"/>
    </source>
</evidence>